<evidence type="ECO:0000313" key="1">
    <source>
        <dbReference type="EMBL" id="GME85360.1"/>
    </source>
</evidence>
<name>A0ACB5TCT1_AMBMO</name>
<sequence length="101" mass="11819">MSTEEGRKIIAYRQKMAVNSSPMSPEAYAAAVVKKIENHDLLKIDYYNGSYSWAVYWTWLLVPRWAYLPFLRKKFRLNAVWSSLKAKFNKGEVVLESKKLV</sequence>
<protein>
    <submittedName>
        <fullName evidence="1">Unnamed protein product</fullName>
    </submittedName>
</protein>
<dbReference type="Proteomes" id="UP001165064">
    <property type="component" value="Unassembled WGS sequence"/>
</dbReference>
<proteinExistence type="predicted"/>
<comment type="caution">
    <text evidence="1">The sequence shown here is derived from an EMBL/GenBank/DDBJ whole genome shotgun (WGS) entry which is preliminary data.</text>
</comment>
<evidence type="ECO:0000313" key="2">
    <source>
        <dbReference type="Proteomes" id="UP001165064"/>
    </source>
</evidence>
<keyword evidence="2" id="KW-1185">Reference proteome</keyword>
<accession>A0ACB5TCT1</accession>
<reference evidence="1" key="1">
    <citation type="submission" date="2023-04" db="EMBL/GenBank/DDBJ databases">
        <title>Ambrosiozyma monospora NBRC 10751.</title>
        <authorList>
            <person name="Ichikawa N."/>
            <person name="Sato H."/>
            <person name="Tonouchi N."/>
        </authorList>
    </citation>
    <scope>NUCLEOTIDE SEQUENCE</scope>
    <source>
        <strain evidence="1">NBRC 10751</strain>
    </source>
</reference>
<gene>
    <name evidence="1" type="ORF">Amon02_000755800</name>
</gene>
<dbReference type="EMBL" id="BSXS01006322">
    <property type="protein sequence ID" value="GME85360.1"/>
    <property type="molecule type" value="Genomic_DNA"/>
</dbReference>
<organism evidence="1 2">
    <name type="scientific">Ambrosiozyma monospora</name>
    <name type="common">Yeast</name>
    <name type="synonym">Endomycopsis monosporus</name>
    <dbReference type="NCBI Taxonomy" id="43982"/>
    <lineage>
        <taxon>Eukaryota</taxon>
        <taxon>Fungi</taxon>
        <taxon>Dikarya</taxon>
        <taxon>Ascomycota</taxon>
        <taxon>Saccharomycotina</taxon>
        <taxon>Pichiomycetes</taxon>
        <taxon>Pichiales</taxon>
        <taxon>Pichiaceae</taxon>
        <taxon>Ambrosiozyma</taxon>
    </lineage>
</organism>